<protein>
    <submittedName>
        <fullName evidence="1">Uncharacterized protein</fullName>
    </submittedName>
</protein>
<dbReference type="EMBL" id="MU070304">
    <property type="protein sequence ID" value="KAF5828433.1"/>
    <property type="molecule type" value="Genomic_DNA"/>
</dbReference>
<name>A0ABQ7G1E8_DUNSA</name>
<proteinExistence type="predicted"/>
<accession>A0ABQ7G1E8</accession>
<dbReference type="Proteomes" id="UP000815325">
    <property type="component" value="Unassembled WGS sequence"/>
</dbReference>
<evidence type="ECO:0000313" key="2">
    <source>
        <dbReference type="Proteomes" id="UP000815325"/>
    </source>
</evidence>
<sequence length="170" mass="17809">MALAWLCQSAPDALHGQSRAPLARQQAAFIMGQLAWADSLEARKRGACHQACCKSSPLPPGGWHASLNGLAPEARCQPRGPALPRLPHPRCQKAAHAGGVVQPICAHGHGQQAGALSCQKGKGQGASCEVGNKQSVFMDTGRQVPSDVGKGISEVPYAKLTAYRLCSLRS</sequence>
<keyword evidence="2" id="KW-1185">Reference proteome</keyword>
<gene>
    <name evidence="1" type="ORF">DUNSADRAFT_17612</name>
</gene>
<evidence type="ECO:0000313" key="1">
    <source>
        <dbReference type="EMBL" id="KAF5828433.1"/>
    </source>
</evidence>
<comment type="caution">
    <text evidence="1">The sequence shown here is derived from an EMBL/GenBank/DDBJ whole genome shotgun (WGS) entry which is preliminary data.</text>
</comment>
<reference evidence="1" key="1">
    <citation type="submission" date="2017-08" db="EMBL/GenBank/DDBJ databases">
        <authorList>
            <person name="Polle J.E."/>
            <person name="Barry K."/>
            <person name="Cushman J."/>
            <person name="Schmutz J."/>
            <person name="Tran D."/>
            <person name="Hathwaick L.T."/>
            <person name="Yim W.C."/>
            <person name="Jenkins J."/>
            <person name="Mckie-Krisberg Z.M."/>
            <person name="Prochnik S."/>
            <person name="Lindquist E."/>
            <person name="Dockter R.B."/>
            <person name="Adam C."/>
            <person name="Molina H."/>
            <person name="Bunkerborg J."/>
            <person name="Jin E."/>
            <person name="Buchheim M."/>
            <person name="Magnuson J."/>
        </authorList>
    </citation>
    <scope>NUCLEOTIDE SEQUENCE</scope>
    <source>
        <strain evidence="1">CCAP 19/18</strain>
    </source>
</reference>
<organism evidence="1 2">
    <name type="scientific">Dunaliella salina</name>
    <name type="common">Green alga</name>
    <name type="synonym">Protococcus salinus</name>
    <dbReference type="NCBI Taxonomy" id="3046"/>
    <lineage>
        <taxon>Eukaryota</taxon>
        <taxon>Viridiplantae</taxon>
        <taxon>Chlorophyta</taxon>
        <taxon>core chlorophytes</taxon>
        <taxon>Chlorophyceae</taxon>
        <taxon>CS clade</taxon>
        <taxon>Chlamydomonadales</taxon>
        <taxon>Dunaliellaceae</taxon>
        <taxon>Dunaliella</taxon>
    </lineage>
</organism>